<evidence type="ECO:0000256" key="1">
    <source>
        <dbReference type="SAM" id="MobiDB-lite"/>
    </source>
</evidence>
<evidence type="ECO:0000313" key="3">
    <source>
        <dbReference type="Proteomes" id="UP000273145"/>
    </source>
</evidence>
<dbReference type="KEGG" id="plen:EIM92_11365"/>
<feature type="region of interest" description="Disordered" evidence="1">
    <location>
        <begin position="356"/>
        <end position="410"/>
    </location>
</feature>
<sequence>METTGSSYVRIAPFELERLQELTVTKQMNEHVRLRFTGIVPESRKDSYVQMADAQTSIVVTETNEQGEQGTLFHGMVLDVEVHMTQGVYAIAVEAVSHTYRWDLQPKERSFQDVGMSYKALMNQIVSSYSGANLLDYASNGSTLPSMILQYQETDWQLLKRLASHFYTGIVPAALDERMLCYVGLPEPGNKGKLEVHNFRVHKRMDLYQQAVRNRVPNVSQHDFVFYEVEAPQVLDIGHEVEFNGQNLVVSKVRLELDKGLLKRRYTLARKGGLVRPKQYNKDIVGASVQGKVIAVKKDLIKAHLNMDSAQDEGKACWFPYSTIYASADNAGWYFMPEQGDDIRIYFPTHEEKDAFATSSVAKPGDSTGNGGGGGAGSASGGRGAGGVAAGAGGGAGPGGDSDPMQDPEIKTLKTKNGKMIVLAPDYIMITGDGVSIVLEDENGITLTSSKDIKVNATENIILQSKNITIAASEKVEMSCKDSSLLIEDDVVLKGNQVRNN</sequence>
<keyword evidence="3" id="KW-1185">Reference proteome</keyword>
<dbReference type="SUPFAM" id="SSF69279">
    <property type="entry name" value="Phage tail proteins"/>
    <property type="match status" value="1"/>
</dbReference>
<dbReference type="RefSeq" id="WP_125082731.1">
    <property type="nucleotide sequence ID" value="NZ_CP034248.1"/>
</dbReference>
<protein>
    <recommendedName>
        <fullName evidence="4">Gp5/Type VI secretion system Vgr protein OB-fold domain-containing protein</fullName>
    </recommendedName>
</protein>
<reference evidence="2 3" key="1">
    <citation type="submission" date="2018-11" db="EMBL/GenBank/DDBJ databases">
        <title>Genome sequencing of Paenibacillus lentus DSM25539(T).</title>
        <authorList>
            <person name="Kook J.-K."/>
            <person name="Park S.-N."/>
            <person name="Lim Y.K."/>
        </authorList>
    </citation>
    <scope>NUCLEOTIDE SEQUENCE [LARGE SCALE GENOMIC DNA]</scope>
    <source>
        <strain evidence="2 3">DSM 25539</strain>
    </source>
</reference>
<accession>A0A3Q8S4V6</accession>
<name>A0A3Q8S4V6_9BACL</name>
<dbReference type="AlphaFoldDB" id="A0A3Q8S4V6"/>
<dbReference type="EMBL" id="CP034248">
    <property type="protein sequence ID" value="AZK46680.1"/>
    <property type="molecule type" value="Genomic_DNA"/>
</dbReference>
<dbReference type="Proteomes" id="UP000273145">
    <property type="component" value="Chromosome"/>
</dbReference>
<feature type="compositionally biased region" description="Gly residues" evidence="1">
    <location>
        <begin position="368"/>
        <end position="400"/>
    </location>
</feature>
<dbReference type="OrthoDB" id="95423at2"/>
<evidence type="ECO:0000313" key="2">
    <source>
        <dbReference type="EMBL" id="AZK46680.1"/>
    </source>
</evidence>
<gene>
    <name evidence="2" type="ORF">EIM92_11365</name>
</gene>
<proteinExistence type="predicted"/>
<evidence type="ECO:0008006" key="4">
    <source>
        <dbReference type="Google" id="ProtNLM"/>
    </source>
</evidence>
<organism evidence="2 3">
    <name type="scientific">Paenibacillus lentus</name>
    <dbReference type="NCBI Taxonomy" id="1338368"/>
    <lineage>
        <taxon>Bacteria</taxon>
        <taxon>Bacillati</taxon>
        <taxon>Bacillota</taxon>
        <taxon>Bacilli</taxon>
        <taxon>Bacillales</taxon>
        <taxon>Paenibacillaceae</taxon>
        <taxon>Paenibacillus</taxon>
    </lineage>
</organism>